<dbReference type="KEGG" id="ttf:THTE_2960"/>
<dbReference type="PROSITE" id="PS51257">
    <property type="entry name" value="PROKAR_LIPOPROTEIN"/>
    <property type="match status" value="1"/>
</dbReference>
<protein>
    <recommendedName>
        <fullName evidence="3">Carboxypeptidase regulatory-like domain-containing protein</fullName>
    </recommendedName>
</protein>
<accession>A0A286RI00</accession>
<keyword evidence="2" id="KW-1185">Reference proteome</keyword>
<evidence type="ECO:0000313" key="1">
    <source>
        <dbReference type="EMBL" id="ASV75562.1"/>
    </source>
</evidence>
<gene>
    <name evidence="1" type="ORF">THTE_2960</name>
</gene>
<organism evidence="1 2">
    <name type="scientific">Thermogutta terrifontis</name>
    <dbReference type="NCBI Taxonomy" id="1331910"/>
    <lineage>
        <taxon>Bacteria</taxon>
        <taxon>Pseudomonadati</taxon>
        <taxon>Planctomycetota</taxon>
        <taxon>Planctomycetia</taxon>
        <taxon>Pirellulales</taxon>
        <taxon>Thermoguttaceae</taxon>
        <taxon>Thermogutta</taxon>
    </lineage>
</organism>
<dbReference type="RefSeq" id="WP_095415584.1">
    <property type="nucleotide sequence ID" value="NZ_CP018477.1"/>
</dbReference>
<proteinExistence type="predicted"/>
<dbReference type="EMBL" id="CP018477">
    <property type="protein sequence ID" value="ASV75562.1"/>
    <property type="molecule type" value="Genomic_DNA"/>
</dbReference>
<sequence length="140" mass="15146">MKAAGWLNLPLYTLLILVVLASVVSGCSGRKSKPKGTVQGKVIFNGQPYTEASVVFLNQATGQGGSANIESDGSFRLPEPIEVGTYIVYLAPKMENDPTAEPKPVSIDKSIPEKYWSESTSDIRVEVQKGSNEFTIELKP</sequence>
<reference evidence="1 2" key="1">
    <citation type="journal article" name="Front. Microbiol.">
        <title>Sugar Metabolism of the First Thermophilic Planctomycete Thermogutta terrifontis: Comparative Genomic and Transcriptomic Approaches.</title>
        <authorList>
            <person name="Elcheninov A.G."/>
            <person name="Menzel P."/>
            <person name="Gudbergsdottir S.R."/>
            <person name="Slesarev A.I."/>
            <person name="Kadnikov V.V."/>
            <person name="Krogh A."/>
            <person name="Bonch-Osmolovskaya E.A."/>
            <person name="Peng X."/>
            <person name="Kublanov I.V."/>
        </authorList>
    </citation>
    <scope>NUCLEOTIDE SEQUENCE [LARGE SCALE GENOMIC DNA]</scope>
    <source>
        <strain evidence="1 2">R1</strain>
    </source>
</reference>
<dbReference type="OrthoDB" id="285768at2"/>
<dbReference type="AlphaFoldDB" id="A0A286RI00"/>
<dbReference type="Proteomes" id="UP000215086">
    <property type="component" value="Chromosome"/>
</dbReference>
<evidence type="ECO:0000313" key="2">
    <source>
        <dbReference type="Proteomes" id="UP000215086"/>
    </source>
</evidence>
<evidence type="ECO:0008006" key="3">
    <source>
        <dbReference type="Google" id="ProtNLM"/>
    </source>
</evidence>
<name>A0A286RI00_9BACT</name>